<proteinExistence type="predicted"/>
<dbReference type="RefSeq" id="WP_142111153.1">
    <property type="nucleotide sequence ID" value="NZ_BAAATB010000008.1"/>
</dbReference>
<feature type="compositionally biased region" description="Polar residues" evidence="1">
    <location>
        <begin position="27"/>
        <end position="41"/>
    </location>
</feature>
<organism evidence="3 4">
    <name type="scientific">Rarobacter incanus</name>
    <dbReference type="NCBI Taxonomy" id="153494"/>
    <lineage>
        <taxon>Bacteria</taxon>
        <taxon>Bacillati</taxon>
        <taxon>Actinomycetota</taxon>
        <taxon>Actinomycetes</taxon>
        <taxon>Micrococcales</taxon>
        <taxon>Rarobacteraceae</taxon>
        <taxon>Rarobacter</taxon>
    </lineage>
</organism>
<feature type="transmembrane region" description="Helical" evidence="2">
    <location>
        <begin position="151"/>
        <end position="172"/>
    </location>
</feature>
<keyword evidence="4" id="KW-1185">Reference proteome</keyword>
<evidence type="ECO:0000313" key="3">
    <source>
        <dbReference type="EMBL" id="TQK75799.1"/>
    </source>
</evidence>
<evidence type="ECO:0000313" key="4">
    <source>
        <dbReference type="Proteomes" id="UP000316181"/>
    </source>
</evidence>
<protein>
    <submittedName>
        <fullName evidence="3">Uncharacterized protein</fullName>
    </submittedName>
</protein>
<evidence type="ECO:0000256" key="1">
    <source>
        <dbReference type="SAM" id="MobiDB-lite"/>
    </source>
</evidence>
<evidence type="ECO:0000256" key="2">
    <source>
        <dbReference type="SAM" id="Phobius"/>
    </source>
</evidence>
<feature type="region of interest" description="Disordered" evidence="1">
    <location>
        <begin position="1"/>
        <end position="59"/>
    </location>
</feature>
<dbReference type="AlphaFoldDB" id="A0A542SME7"/>
<gene>
    <name evidence="3" type="ORF">FB389_0434</name>
</gene>
<accession>A0A542SME7</accession>
<dbReference type="Proteomes" id="UP000316181">
    <property type="component" value="Unassembled WGS sequence"/>
</dbReference>
<comment type="caution">
    <text evidence="3">The sequence shown here is derived from an EMBL/GenBank/DDBJ whole genome shotgun (WGS) entry which is preliminary data.</text>
</comment>
<sequence>MSTSHEDTPEPPAHVPTSHEGGAPTHPSDSTQPNANDVQSVNRDEAGASADPAAPFDLDEEFRKLARELDDIPGFRNLQPLDATGDDSTAFGGGPRDWSVGEDVPVEGEFVPPDPEVRLDGSPARIVGWLFVLLGSIGSVLYAIFHAVAPAVLFAITGSLLVVGVVVLLLTLPKERDDWDTGAQV</sequence>
<feature type="transmembrane region" description="Helical" evidence="2">
    <location>
        <begin position="126"/>
        <end position="145"/>
    </location>
</feature>
<keyword evidence="2" id="KW-1133">Transmembrane helix</keyword>
<keyword evidence="2" id="KW-0812">Transmembrane</keyword>
<dbReference type="OrthoDB" id="5148910at2"/>
<keyword evidence="2" id="KW-0472">Membrane</keyword>
<name>A0A542SME7_9MICO</name>
<dbReference type="EMBL" id="VFNV01000001">
    <property type="protein sequence ID" value="TQK75799.1"/>
    <property type="molecule type" value="Genomic_DNA"/>
</dbReference>
<reference evidence="3 4" key="1">
    <citation type="submission" date="2019-06" db="EMBL/GenBank/DDBJ databases">
        <title>Sequencing the genomes of 1000 actinobacteria strains.</title>
        <authorList>
            <person name="Klenk H.-P."/>
        </authorList>
    </citation>
    <scope>NUCLEOTIDE SEQUENCE [LARGE SCALE GENOMIC DNA]</scope>
    <source>
        <strain evidence="3 4">DSM 10596</strain>
    </source>
</reference>